<feature type="signal peptide" evidence="2">
    <location>
        <begin position="1"/>
        <end position="21"/>
    </location>
</feature>
<proteinExistence type="predicted"/>
<dbReference type="AlphaFoldDB" id="A0A1X9LNN1"/>
<dbReference type="RefSeq" id="WP_085020953.1">
    <property type="nucleotide sequence ID" value="NZ_BMHD01000001.1"/>
</dbReference>
<name>A0A1X9LNN1_9MICO</name>
<dbReference type="Proteomes" id="UP000192775">
    <property type="component" value="Chromosome"/>
</dbReference>
<keyword evidence="4" id="KW-1185">Reference proteome</keyword>
<protein>
    <submittedName>
        <fullName evidence="3">Uncharacterized protein</fullName>
    </submittedName>
</protein>
<evidence type="ECO:0000313" key="3">
    <source>
        <dbReference type="EMBL" id="ARJ06815.1"/>
    </source>
</evidence>
<reference evidence="3 4" key="1">
    <citation type="submission" date="2017-04" db="EMBL/GenBank/DDBJ databases">
        <authorList>
            <person name="Afonso C.L."/>
            <person name="Miller P.J."/>
            <person name="Scott M.A."/>
            <person name="Spackman E."/>
            <person name="Goraichik I."/>
            <person name="Dimitrov K.M."/>
            <person name="Suarez D.L."/>
            <person name="Swayne D.E."/>
        </authorList>
    </citation>
    <scope>NUCLEOTIDE SEQUENCE [LARGE SCALE GENOMIC DNA]</scope>
    <source>
        <strain evidence="4">XA(T)</strain>
    </source>
</reference>
<gene>
    <name evidence="3" type="ORF">B5808_17500</name>
</gene>
<evidence type="ECO:0000313" key="4">
    <source>
        <dbReference type="Proteomes" id="UP000192775"/>
    </source>
</evidence>
<feature type="region of interest" description="Disordered" evidence="1">
    <location>
        <begin position="75"/>
        <end position="100"/>
    </location>
</feature>
<dbReference type="STRING" id="1619308.B5808_17500"/>
<dbReference type="KEGG" id="cphy:B5808_17500"/>
<evidence type="ECO:0000256" key="2">
    <source>
        <dbReference type="SAM" id="SignalP"/>
    </source>
</evidence>
<sequence>MNATTSTAFRTAGPIAAMVLAAGTLSSCVGPTGDAEVQTAASTPPATPDPTAVAEQLAVEEEAQLPIPAADIPGWASEAVPADGSPGHQGTSSGWMSEHSAQRLVSTNGTLEAGSYQMQLACRGEGTITATVTTIDGATAGDSATCSNATVAFDATIPEAGLVTTLEHDGDPTIYALSVTRVG</sequence>
<keyword evidence="2" id="KW-0732">Signal</keyword>
<accession>A0A1X9LNN1</accession>
<dbReference type="EMBL" id="CP020715">
    <property type="protein sequence ID" value="ARJ06815.1"/>
    <property type="molecule type" value="Genomic_DNA"/>
</dbReference>
<evidence type="ECO:0000256" key="1">
    <source>
        <dbReference type="SAM" id="MobiDB-lite"/>
    </source>
</evidence>
<feature type="chain" id="PRO_5043848171" evidence="2">
    <location>
        <begin position="22"/>
        <end position="183"/>
    </location>
</feature>
<organism evidence="3 4">
    <name type="scientific">Cnuibacter physcomitrellae</name>
    <dbReference type="NCBI Taxonomy" id="1619308"/>
    <lineage>
        <taxon>Bacteria</taxon>
        <taxon>Bacillati</taxon>
        <taxon>Actinomycetota</taxon>
        <taxon>Actinomycetes</taxon>
        <taxon>Micrococcales</taxon>
        <taxon>Microbacteriaceae</taxon>
        <taxon>Cnuibacter</taxon>
    </lineage>
</organism>